<sequence length="338" mass="37145">MKLYKLLLSLTFFITFSVTYSQNGLENLLSSGLEDANRFMNSYTEPGSEALIYSLSNGWYNSAKVKGLGGFEISFIAGVSQIQDKNTRFTLNENDYDFLRFASGPSEQEVGTLFGQNSPDINMNILEGNQTIGSISLPQGLGSENIEYIPNLIIQGSVGLPFSTELKLRFLPEIETKDVTSQFYGAGLQHEFTNWIPGLKLLPIAFSGFVGYNSFEGEYKFSEQSTLISGTNQSISTDIDSWHYAILVSTKLPIINFYGSIGGVSGSAVTRLKGEYNINTGVSEIQGDTLIDPLRLDASVSGYRATLGTKLSLAFFRLNIDYSFQEFNSLNVGISFGI</sequence>
<dbReference type="eggNOG" id="ENOG502Z8Z5">
    <property type="taxonomic scope" value="Bacteria"/>
</dbReference>
<reference evidence="1" key="1">
    <citation type="submission" date="2006-03" db="EMBL/GenBank/DDBJ databases">
        <authorList>
            <person name="Bowman J."/>
            <person name="Ferriera S."/>
            <person name="Johnson J."/>
            <person name="Kravitz S."/>
            <person name="Halpern A."/>
            <person name="Remington K."/>
            <person name="Beeson K."/>
            <person name="Tran B."/>
            <person name="Rogers Y.-H."/>
            <person name="Friedman R."/>
            <person name="Venter J.C."/>
        </authorList>
    </citation>
    <scope>NUCLEOTIDE SEQUENCE [LARGE SCALE GENOMIC DNA]</scope>
    <source>
        <strain evidence="1">ATCC 700755</strain>
    </source>
</reference>
<dbReference type="OrthoDB" id="9775382at2"/>
<dbReference type="Proteomes" id="UP000008514">
    <property type="component" value="Chromosome"/>
</dbReference>
<accession>K4IJU6</accession>
<protein>
    <submittedName>
        <fullName evidence="1">Uncharacterized protein</fullName>
    </submittedName>
</protein>
<dbReference type="RefSeq" id="WP_015024940.1">
    <property type="nucleotide sequence ID" value="NC_018721.1"/>
</dbReference>
<keyword evidence="2" id="KW-1185">Reference proteome</keyword>
<organism evidence="1 2">
    <name type="scientific">Psychroflexus torquis (strain ATCC 700755 / CIP 106069 / ACAM 623)</name>
    <dbReference type="NCBI Taxonomy" id="313595"/>
    <lineage>
        <taxon>Bacteria</taxon>
        <taxon>Pseudomonadati</taxon>
        <taxon>Bacteroidota</taxon>
        <taxon>Flavobacteriia</taxon>
        <taxon>Flavobacteriales</taxon>
        <taxon>Flavobacteriaceae</taxon>
        <taxon>Psychroflexus</taxon>
    </lineage>
</organism>
<dbReference type="AlphaFoldDB" id="K4IJU6"/>
<reference evidence="1" key="2">
    <citation type="submission" date="2012-09" db="EMBL/GenBank/DDBJ databases">
        <title>The complete sequence of Psychroflexus torquis an extreme psychrophile from sea-ice that is stimulated by light.</title>
        <authorList>
            <person name="Feng S."/>
            <person name="Powell S.M."/>
            <person name="Bowman J.P."/>
        </authorList>
    </citation>
    <scope>NUCLEOTIDE SEQUENCE [LARGE SCALE GENOMIC DNA]</scope>
    <source>
        <strain evidence="1">ATCC 700755</strain>
    </source>
</reference>
<dbReference type="InterPro" id="IPR046495">
    <property type="entry name" value="DUF6588"/>
</dbReference>
<gene>
    <name evidence="1" type="ordered locus">P700755_002628</name>
</gene>
<dbReference type="HOGENOM" id="CLU_815801_0_0_10"/>
<evidence type="ECO:0000313" key="2">
    <source>
        <dbReference type="Proteomes" id="UP000008514"/>
    </source>
</evidence>
<name>K4IJU6_PSYTT</name>
<dbReference type="STRING" id="313595.P700755_002628"/>
<proteinExistence type="predicted"/>
<evidence type="ECO:0000313" key="1">
    <source>
        <dbReference type="EMBL" id="AFU69376.1"/>
    </source>
</evidence>
<dbReference type="EMBL" id="CP003879">
    <property type="protein sequence ID" value="AFU69376.1"/>
    <property type="molecule type" value="Genomic_DNA"/>
</dbReference>
<dbReference type="Pfam" id="PF20230">
    <property type="entry name" value="DUF6588"/>
    <property type="match status" value="1"/>
</dbReference>
<dbReference type="KEGG" id="ptq:P700755_002628"/>